<name>A0A9P7J1D4_9AGAM</name>
<organism evidence="1 2">
    <name type="scientific">Suillus subaureus</name>
    <dbReference type="NCBI Taxonomy" id="48587"/>
    <lineage>
        <taxon>Eukaryota</taxon>
        <taxon>Fungi</taxon>
        <taxon>Dikarya</taxon>
        <taxon>Basidiomycota</taxon>
        <taxon>Agaricomycotina</taxon>
        <taxon>Agaricomycetes</taxon>
        <taxon>Agaricomycetidae</taxon>
        <taxon>Boletales</taxon>
        <taxon>Suillineae</taxon>
        <taxon>Suillaceae</taxon>
        <taxon>Suillus</taxon>
    </lineage>
</organism>
<accession>A0A9P7J1D4</accession>
<reference evidence="1" key="1">
    <citation type="journal article" date="2020" name="New Phytol.">
        <title>Comparative genomics reveals dynamic genome evolution in host specialist ectomycorrhizal fungi.</title>
        <authorList>
            <person name="Lofgren L.A."/>
            <person name="Nguyen N.H."/>
            <person name="Vilgalys R."/>
            <person name="Ruytinx J."/>
            <person name="Liao H.L."/>
            <person name="Branco S."/>
            <person name="Kuo A."/>
            <person name="LaButti K."/>
            <person name="Lipzen A."/>
            <person name="Andreopoulos W."/>
            <person name="Pangilinan J."/>
            <person name="Riley R."/>
            <person name="Hundley H."/>
            <person name="Na H."/>
            <person name="Barry K."/>
            <person name="Grigoriev I.V."/>
            <person name="Stajich J.E."/>
            <person name="Kennedy P.G."/>
        </authorList>
    </citation>
    <scope>NUCLEOTIDE SEQUENCE</scope>
    <source>
        <strain evidence="1">MN1</strain>
    </source>
</reference>
<keyword evidence="2" id="KW-1185">Reference proteome</keyword>
<sequence length="254" mass="28889">MESEDEFEETHAKTQQSLVSTPKLKLDLCTGVDHSKGLFKFFPKISCEEHLQHAWIPFSWELKDQEQDHHQQQFDKFEKAARKQERAAEHKIKHMQTCNLGQKRKQEGMEALCVNWQSPLLWPTIEMAALCVGYAMSLVEIECELKQVDPTHFCRISAQLIGSWIDHHSGMQPVWHVSVLACVQKGNLPLTTATPPGILSKYPNVMKTIIEDLHSLRTVSVALDTMCCRGVIITHLMVSCPDVFEVVAKDGSHF</sequence>
<proteinExistence type="predicted"/>
<protein>
    <submittedName>
        <fullName evidence="1">Uncharacterized protein</fullName>
    </submittedName>
</protein>
<dbReference type="GeneID" id="64627787"/>
<comment type="caution">
    <text evidence="1">The sequence shown here is derived from an EMBL/GenBank/DDBJ whole genome shotgun (WGS) entry which is preliminary data.</text>
</comment>
<evidence type="ECO:0000313" key="1">
    <source>
        <dbReference type="EMBL" id="KAG1798791.1"/>
    </source>
</evidence>
<dbReference type="Proteomes" id="UP000807769">
    <property type="component" value="Unassembled WGS sequence"/>
</dbReference>
<evidence type="ECO:0000313" key="2">
    <source>
        <dbReference type="Proteomes" id="UP000807769"/>
    </source>
</evidence>
<dbReference type="EMBL" id="JABBWG010000161">
    <property type="protein sequence ID" value="KAG1798791.1"/>
    <property type="molecule type" value="Genomic_DNA"/>
</dbReference>
<dbReference type="AlphaFoldDB" id="A0A9P7J1D4"/>
<gene>
    <name evidence="1" type="ORF">BJ212DRAFT_1305651</name>
</gene>
<dbReference type="RefSeq" id="XP_041185658.1">
    <property type="nucleotide sequence ID" value="XM_041333770.1"/>
</dbReference>
<dbReference type="OrthoDB" id="3257623at2759"/>